<gene>
    <name evidence="1" type="ORF">Pmani_036331</name>
</gene>
<sequence>MIYNRFKHPKKKKKIRRNNSHVSNHVVHSLGKHAAKSRYPVSAVVVVVVVVKADRQACTRNTTNVTTKQAGGWLREWEHMYAGDRGGCMVLCWWVIILRGGGGGGC</sequence>
<proteinExistence type="predicted"/>
<keyword evidence="2" id="KW-1185">Reference proteome</keyword>
<comment type="caution">
    <text evidence="1">The sequence shown here is derived from an EMBL/GenBank/DDBJ whole genome shotgun (WGS) entry which is preliminary data.</text>
</comment>
<name>A0AAE1NJI9_9EUCA</name>
<protein>
    <submittedName>
        <fullName evidence="1">Uncharacterized protein</fullName>
    </submittedName>
</protein>
<reference evidence="1" key="1">
    <citation type="submission" date="2023-11" db="EMBL/GenBank/DDBJ databases">
        <title>Genome assemblies of two species of porcelain crab, Petrolisthes cinctipes and Petrolisthes manimaculis (Anomura: Porcellanidae).</title>
        <authorList>
            <person name="Angst P."/>
        </authorList>
    </citation>
    <scope>NUCLEOTIDE SEQUENCE</scope>
    <source>
        <strain evidence="1">PB745_02</strain>
        <tissue evidence="1">Gill</tissue>
    </source>
</reference>
<evidence type="ECO:0000313" key="1">
    <source>
        <dbReference type="EMBL" id="KAK4290798.1"/>
    </source>
</evidence>
<dbReference type="Proteomes" id="UP001292094">
    <property type="component" value="Unassembled WGS sequence"/>
</dbReference>
<dbReference type="AlphaFoldDB" id="A0AAE1NJI9"/>
<dbReference type="EMBL" id="JAWZYT010005363">
    <property type="protein sequence ID" value="KAK4290798.1"/>
    <property type="molecule type" value="Genomic_DNA"/>
</dbReference>
<organism evidence="1 2">
    <name type="scientific">Petrolisthes manimaculis</name>
    <dbReference type="NCBI Taxonomy" id="1843537"/>
    <lineage>
        <taxon>Eukaryota</taxon>
        <taxon>Metazoa</taxon>
        <taxon>Ecdysozoa</taxon>
        <taxon>Arthropoda</taxon>
        <taxon>Crustacea</taxon>
        <taxon>Multicrustacea</taxon>
        <taxon>Malacostraca</taxon>
        <taxon>Eumalacostraca</taxon>
        <taxon>Eucarida</taxon>
        <taxon>Decapoda</taxon>
        <taxon>Pleocyemata</taxon>
        <taxon>Anomura</taxon>
        <taxon>Galatheoidea</taxon>
        <taxon>Porcellanidae</taxon>
        <taxon>Petrolisthes</taxon>
    </lineage>
</organism>
<evidence type="ECO:0000313" key="2">
    <source>
        <dbReference type="Proteomes" id="UP001292094"/>
    </source>
</evidence>
<accession>A0AAE1NJI9</accession>